<reference evidence="2" key="1">
    <citation type="submission" date="2015-07" db="EMBL/GenBank/DDBJ databases">
        <title>MeaNS - Measles Nucleotide Surveillance Program.</title>
        <authorList>
            <person name="Tran T."/>
            <person name="Druce J."/>
        </authorList>
    </citation>
    <scope>NUCLEOTIDE SEQUENCE</scope>
    <source>
        <strain evidence="2">UCB-OBI-ISO-001</strain>
        <tissue evidence="2">Gonad</tissue>
    </source>
</reference>
<gene>
    <name evidence="2" type="ORF">OCBIM_22005926mg</name>
</gene>
<sequence>MMGVEKIKHVPFIIGFLAFLTRCSYQLTNKVRFAIARYYHYAITTVAFFKNYFMCLIHVYIFKNLFNI</sequence>
<keyword evidence="1" id="KW-0472">Membrane</keyword>
<dbReference type="EMBL" id="KQ417284">
    <property type="protein sequence ID" value="KOF92795.1"/>
    <property type="molecule type" value="Genomic_DNA"/>
</dbReference>
<keyword evidence="1" id="KW-0812">Transmembrane</keyword>
<protein>
    <submittedName>
        <fullName evidence="2">Uncharacterized protein</fullName>
    </submittedName>
</protein>
<keyword evidence="1" id="KW-1133">Transmembrane helix</keyword>
<name>A0A0L8HVH0_OCTBM</name>
<accession>A0A0L8HVH0</accession>
<dbReference type="AlphaFoldDB" id="A0A0L8HVH0"/>
<evidence type="ECO:0000256" key="1">
    <source>
        <dbReference type="SAM" id="Phobius"/>
    </source>
</evidence>
<feature type="transmembrane region" description="Helical" evidence="1">
    <location>
        <begin position="42"/>
        <end position="62"/>
    </location>
</feature>
<proteinExistence type="predicted"/>
<organism evidence="2">
    <name type="scientific">Octopus bimaculoides</name>
    <name type="common">California two-spotted octopus</name>
    <dbReference type="NCBI Taxonomy" id="37653"/>
    <lineage>
        <taxon>Eukaryota</taxon>
        <taxon>Metazoa</taxon>
        <taxon>Spiralia</taxon>
        <taxon>Lophotrochozoa</taxon>
        <taxon>Mollusca</taxon>
        <taxon>Cephalopoda</taxon>
        <taxon>Coleoidea</taxon>
        <taxon>Octopodiformes</taxon>
        <taxon>Octopoda</taxon>
        <taxon>Incirrata</taxon>
        <taxon>Octopodidae</taxon>
        <taxon>Octopus</taxon>
    </lineage>
</organism>
<evidence type="ECO:0000313" key="2">
    <source>
        <dbReference type="EMBL" id="KOF92795.1"/>
    </source>
</evidence>